<evidence type="ECO:0000313" key="3">
    <source>
        <dbReference type="Proteomes" id="UP000176087"/>
    </source>
</evidence>
<dbReference type="Gene3D" id="3.30.70.100">
    <property type="match status" value="2"/>
</dbReference>
<dbReference type="EMBL" id="LJGT01000038">
    <property type="protein sequence ID" value="OEU89849.1"/>
    <property type="molecule type" value="Genomic_DNA"/>
</dbReference>
<proteinExistence type="predicted"/>
<dbReference type="RefSeq" id="WP_070013076.1">
    <property type="nucleotide sequence ID" value="NZ_LJGS01000044.1"/>
</dbReference>
<keyword evidence="2" id="KW-0560">Oxidoreductase</keyword>
<organism evidence="2 3">
    <name type="scientific">Streptomyces abyssalis</name>
    <dbReference type="NCBI Taxonomy" id="933944"/>
    <lineage>
        <taxon>Bacteria</taxon>
        <taxon>Bacillati</taxon>
        <taxon>Actinomycetota</taxon>
        <taxon>Actinomycetes</taxon>
        <taxon>Kitasatosporales</taxon>
        <taxon>Streptomycetaceae</taxon>
        <taxon>Streptomyces</taxon>
    </lineage>
</organism>
<keyword evidence="3" id="KW-1185">Reference proteome</keyword>
<dbReference type="PATRIC" id="fig|933944.5.peg.472"/>
<reference evidence="2 3" key="1">
    <citation type="journal article" date="2016" name="Front. Microbiol.">
        <title>Comparative Genomics Analysis of Streptomyces Species Reveals Their Adaptation to the Marine Environment and Their Diversity at the Genomic Level.</title>
        <authorList>
            <person name="Tian X."/>
            <person name="Zhang Z."/>
            <person name="Yang T."/>
            <person name="Chen M."/>
            <person name="Li J."/>
            <person name="Chen F."/>
            <person name="Yang J."/>
            <person name="Li W."/>
            <person name="Zhang B."/>
            <person name="Zhang Z."/>
            <person name="Wu J."/>
            <person name="Zhang C."/>
            <person name="Long L."/>
            <person name="Xiao J."/>
        </authorList>
    </citation>
    <scope>NUCLEOTIDE SEQUENCE [LARGE SCALE GENOMIC DNA]</scope>
    <source>
        <strain evidence="2 3">SCSIO 10390</strain>
    </source>
</reference>
<evidence type="ECO:0000259" key="1">
    <source>
        <dbReference type="Pfam" id="PF03992"/>
    </source>
</evidence>
<dbReference type="InterPro" id="IPR007138">
    <property type="entry name" value="ABM_dom"/>
</dbReference>
<gene>
    <name evidence="2" type="ORF">AN215_09265</name>
</gene>
<sequence>MTVRTTDLPDPARQDSRVAFFSRWRVAGPGERDAALDAIAAVWEREPWPSPELLSYHLFAGEDGRTLLHHSQWTSDDAYETYARDHRQARIDEIDAAVPGIERIEIGRFRHYRSGGMEGDPRTAGCLVIVEAEFDGPDPARQRAWVDAVLEALESDPEPPAGGISAHFHLSTDGTRVVNYAEWESAQAHIDALHPPGVGVGGPTEQWKRVQEFPGLTAGGVDRFRPAFGLVPG</sequence>
<comment type="caution">
    <text evidence="2">The sequence shown here is derived from an EMBL/GenBank/DDBJ whole genome shotgun (WGS) entry which is preliminary data.</text>
</comment>
<protein>
    <submittedName>
        <fullName evidence="2">Antibiotic biosynthesis monooxygenase</fullName>
    </submittedName>
</protein>
<dbReference type="AlphaFoldDB" id="A0A1E7JNJ6"/>
<dbReference type="InterPro" id="IPR011008">
    <property type="entry name" value="Dimeric_a/b-barrel"/>
</dbReference>
<dbReference type="Proteomes" id="UP000176087">
    <property type="component" value="Unassembled WGS sequence"/>
</dbReference>
<keyword evidence="2" id="KW-0503">Monooxygenase</keyword>
<feature type="domain" description="ABM" evidence="1">
    <location>
        <begin position="128"/>
        <end position="191"/>
    </location>
</feature>
<dbReference type="GO" id="GO:0004497">
    <property type="term" value="F:monooxygenase activity"/>
    <property type="evidence" value="ECO:0007669"/>
    <property type="project" value="UniProtKB-KW"/>
</dbReference>
<evidence type="ECO:0000313" key="2">
    <source>
        <dbReference type="EMBL" id="OEU89849.1"/>
    </source>
</evidence>
<name>A0A1E7JNJ6_9ACTN</name>
<accession>A0A1E7JNJ6</accession>
<dbReference type="Pfam" id="PF03992">
    <property type="entry name" value="ABM"/>
    <property type="match status" value="1"/>
</dbReference>
<dbReference type="SUPFAM" id="SSF54909">
    <property type="entry name" value="Dimeric alpha+beta barrel"/>
    <property type="match status" value="2"/>
</dbReference>
<dbReference type="OrthoDB" id="1493813at2"/>